<feature type="region of interest" description="Disordered" evidence="1">
    <location>
        <begin position="375"/>
        <end position="396"/>
    </location>
</feature>
<evidence type="ECO:0000256" key="1">
    <source>
        <dbReference type="SAM" id="MobiDB-lite"/>
    </source>
</evidence>
<reference evidence="2" key="1">
    <citation type="submission" date="2016-07" db="EMBL/GenBank/DDBJ databases">
        <authorList>
            <person name="Bretaudeau A."/>
        </authorList>
    </citation>
    <scope>NUCLEOTIDE SEQUENCE</scope>
    <source>
        <strain evidence="2">Rice</strain>
        <tissue evidence="2">Whole body</tissue>
    </source>
</reference>
<dbReference type="AlphaFoldDB" id="A0A2H1V9G6"/>
<gene>
    <name evidence="2" type="ORF">SFRICE_000775</name>
</gene>
<sequence length="456" mass="52745">MEFLDSLDLDTIDKKSHRVRSWYLYEQYKSLERSQLDAAQKLKDRSYQDRILRQELSERRARRKLYDQFGLCQSESRIKKDKSESTRSSVSASNDDFFDSFCALNEDEQVTQVTGTVLSEDSFSRDCLSASVCCMDKYKGTEEQHKDDNCSDAGSVNSVVENQKQFSDEVLSPKEMQFLSNSIAQDINMQFDSVKEDLRCLEKFTKLEDVDKISDEDESVTTVSVGVVSEPTSIPVIMKSNQEDNNNLIAIWSRLVSFAYQFVQLNHGNTYCDYSSQFLTAVLACDVLRRGVNSMCNILQPYVSPIKFANYNGSDVSNESYEDLNLKRKKSVQSRKCSKTCDHKPQTRKKARTWAKTRYSDYGWQPLCKRSLHRDKEVRARRRSSEPWHSAPKLQTSKVLASSSTCSLWPDNMTENYCKKQRTTKRRCNRNKAIHPMLEIARYIDRILMDIDDSNP</sequence>
<evidence type="ECO:0000313" key="2">
    <source>
        <dbReference type="EMBL" id="SOQ37467.1"/>
    </source>
</evidence>
<dbReference type="EMBL" id="ODYU01001380">
    <property type="protein sequence ID" value="SOQ37467.1"/>
    <property type="molecule type" value="Genomic_DNA"/>
</dbReference>
<accession>A0A2H1V9G6</accession>
<name>A0A2H1V9G6_SPOFR</name>
<protein>
    <submittedName>
        <fullName evidence="2">SFRICE_000775</fullName>
    </submittedName>
</protein>
<organism evidence="2">
    <name type="scientific">Spodoptera frugiperda</name>
    <name type="common">Fall armyworm</name>
    <dbReference type="NCBI Taxonomy" id="7108"/>
    <lineage>
        <taxon>Eukaryota</taxon>
        <taxon>Metazoa</taxon>
        <taxon>Ecdysozoa</taxon>
        <taxon>Arthropoda</taxon>
        <taxon>Hexapoda</taxon>
        <taxon>Insecta</taxon>
        <taxon>Pterygota</taxon>
        <taxon>Neoptera</taxon>
        <taxon>Endopterygota</taxon>
        <taxon>Lepidoptera</taxon>
        <taxon>Glossata</taxon>
        <taxon>Ditrysia</taxon>
        <taxon>Noctuoidea</taxon>
        <taxon>Noctuidae</taxon>
        <taxon>Amphipyrinae</taxon>
        <taxon>Spodoptera</taxon>
    </lineage>
</organism>
<proteinExistence type="predicted"/>
<feature type="compositionally biased region" description="Basic and acidic residues" evidence="1">
    <location>
        <begin position="375"/>
        <end position="386"/>
    </location>
</feature>